<evidence type="ECO:0000313" key="8">
    <source>
        <dbReference type="EMBL" id="MEB3428462.1"/>
    </source>
</evidence>
<dbReference type="Gene3D" id="3.30.750.44">
    <property type="match status" value="1"/>
</dbReference>
<dbReference type="Pfam" id="PF03572">
    <property type="entry name" value="Peptidase_S41"/>
    <property type="match status" value="1"/>
</dbReference>
<dbReference type="GO" id="GO:0007165">
    <property type="term" value="P:signal transduction"/>
    <property type="evidence" value="ECO:0007669"/>
    <property type="project" value="TreeGrafter"/>
</dbReference>
<dbReference type="PANTHER" id="PTHR32060:SF30">
    <property type="entry name" value="CARBOXY-TERMINAL PROCESSING PROTEASE CTPA"/>
    <property type="match status" value="1"/>
</dbReference>
<evidence type="ECO:0000256" key="2">
    <source>
        <dbReference type="ARBA" id="ARBA00022670"/>
    </source>
</evidence>
<evidence type="ECO:0000256" key="5">
    <source>
        <dbReference type="RuleBase" id="RU004404"/>
    </source>
</evidence>
<evidence type="ECO:0000256" key="6">
    <source>
        <dbReference type="SAM" id="SignalP"/>
    </source>
</evidence>
<dbReference type="InterPro" id="IPR005151">
    <property type="entry name" value="Tail-specific_protease"/>
</dbReference>
<dbReference type="GO" id="GO:0006508">
    <property type="term" value="P:proteolysis"/>
    <property type="evidence" value="ECO:0007669"/>
    <property type="project" value="UniProtKB-KW"/>
</dbReference>
<dbReference type="Gene3D" id="2.30.42.10">
    <property type="match status" value="1"/>
</dbReference>
<evidence type="ECO:0000256" key="1">
    <source>
        <dbReference type="ARBA" id="ARBA00009179"/>
    </source>
</evidence>
<evidence type="ECO:0000256" key="4">
    <source>
        <dbReference type="ARBA" id="ARBA00022825"/>
    </source>
</evidence>
<keyword evidence="2 5" id="KW-0645">Protease</keyword>
<evidence type="ECO:0000256" key="3">
    <source>
        <dbReference type="ARBA" id="ARBA00022801"/>
    </source>
</evidence>
<feature type="chain" id="PRO_5043679022" evidence="6">
    <location>
        <begin position="25"/>
        <end position="394"/>
    </location>
</feature>
<keyword evidence="4 5" id="KW-0720">Serine protease</keyword>
<dbReference type="NCBIfam" id="TIGR00225">
    <property type="entry name" value="prc"/>
    <property type="match status" value="1"/>
</dbReference>
<gene>
    <name evidence="8" type="ORF">VLK81_00115</name>
</gene>
<dbReference type="InterPro" id="IPR004447">
    <property type="entry name" value="Peptidase_S41A"/>
</dbReference>
<dbReference type="RefSeq" id="WP_324618548.1">
    <property type="nucleotide sequence ID" value="NZ_JAYKOT010000001.1"/>
</dbReference>
<dbReference type="EMBL" id="JAYKOT010000001">
    <property type="protein sequence ID" value="MEB3428462.1"/>
    <property type="molecule type" value="Genomic_DNA"/>
</dbReference>
<dbReference type="PROSITE" id="PS50106">
    <property type="entry name" value="PDZ"/>
    <property type="match status" value="1"/>
</dbReference>
<dbReference type="SUPFAM" id="SSF50156">
    <property type="entry name" value="PDZ domain-like"/>
    <property type="match status" value="1"/>
</dbReference>
<keyword evidence="9" id="KW-1185">Reference proteome</keyword>
<sequence length="394" mass="44063">MKKFCKIIISLTLVLALSSCSSITGRVSLSKEEYQEYLKNKEIIDKVKFLEGVIDDNYLFDYNKEDLESGIYKGIFEALDDPYSQYFTEEEFKSLIEQTDGKFGGIGIVVTAADDGYLTVVSPIKDTPADKAGIKSGDRIVKIEGQEFTAKEMEAAVKLMKGEAGTDVNVTFSRKGEGDLWEDFEKKITREIIKIDSVLKKDIDDYSYILISSFEDETDEDFKKAMEEAKDKKGVIIDLRNNPGGRLDTVVNIADYLLKEGPIVYTVDKKGKEEVENSDKNMNDMPLVVLVNGASASASEILAGSIKDYKRGEIIGETTFGKGIVQRLFPVANEGFKLTVSEYFTPKKNKIHKKGVNPDIEVKLNDGVERIGIENLNEDNQLQKAIEVLKNKTK</sequence>
<dbReference type="FunFam" id="2.30.42.10:FF:000063">
    <property type="entry name" value="Peptidase, S41 family"/>
    <property type="match status" value="1"/>
</dbReference>
<comment type="similarity">
    <text evidence="1 5">Belongs to the peptidase S41A family.</text>
</comment>
<dbReference type="Proteomes" id="UP001357733">
    <property type="component" value="Unassembled WGS sequence"/>
</dbReference>
<evidence type="ECO:0000313" key="9">
    <source>
        <dbReference type="Proteomes" id="UP001357733"/>
    </source>
</evidence>
<dbReference type="SUPFAM" id="SSF52096">
    <property type="entry name" value="ClpP/crotonase"/>
    <property type="match status" value="1"/>
</dbReference>
<dbReference type="InterPro" id="IPR029045">
    <property type="entry name" value="ClpP/crotonase-like_dom_sf"/>
</dbReference>
<proteinExistence type="inferred from homology"/>
<organism evidence="8 9">
    <name type="scientific">Citroniella saccharovorans</name>
    <dbReference type="NCBI Taxonomy" id="2053367"/>
    <lineage>
        <taxon>Bacteria</taxon>
        <taxon>Bacillati</taxon>
        <taxon>Bacillota</taxon>
        <taxon>Tissierellia</taxon>
        <taxon>Tissierellales</taxon>
        <taxon>Peptoniphilaceae</taxon>
        <taxon>Citroniella</taxon>
    </lineage>
</organism>
<dbReference type="Pfam" id="PF22694">
    <property type="entry name" value="CtpB_N-like"/>
    <property type="match status" value="1"/>
</dbReference>
<dbReference type="GO" id="GO:0004175">
    <property type="term" value="F:endopeptidase activity"/>
    <property type="evidence" value="ECO:0007669"/>
    <property type="project" value="TreeGrafter"/>
</dbReference>
<dbReference type="InterPro" id="IPR055210">
    <property type="entry name" value="CtpA/B_N"/>
</dbReference>
<reference evidence="8 9" key="1">
    <citation type="submission" date="2024-01" db="EMBL/GenBank/DDBJ databases">
        <title>Complete genome sequence of Citroniella saccharovorans strain M6.X9, isolated from human fecal sample.</title>
        <authorList>
            <person name="Cheng G."/>
            <person name="Westerholm M."/>
            <person name="Schnurer A."/>
        </authorList>
    </citation>
    <scope>NUCLEOTIDE SEQUENCE [LARGE SCALE GENOMIC DNA]</scope>
    <source>
        <strain evidence="8 9">DSM 29873</strain>
    </source>
</reference>
<dbReference type="CDD" id="cd07560">
    <property type="entry name" value="Peptidase_S41_CPP"/>
    <property type="match status" value="1"/>
</dbReference>
<comment type="caution">
    <text evidence="8">The sequence shown here is derived from an EMBL/GenBank/DDBJ whole genome shotgun (WGS) entry which is preliminary data.</text>
</comment>
<evidence type="ECO:0000259" key="7">
    <source>
        <dbReference type="PROSITE" id="PS50106"/>
    </source>
</evidence>
<dbReference type="PANTHER" id="PTHR32060">
    <property type="entry name" value="TAIL-SPECIFIC PROTEASE"/>
    <property type="match status" value="1"/>
</dbReference>
<name>A0AAW9MUS0_9FIRM</name>
<keyword evidence="3 5" id="KW-0378">Hydrolase</keyword>
<dbReference type="PROSITE" id="PS51257">
    <property type="entry name" value="PROKAR_LIPOPROTEIN"/>
    <property type="match status" value="1"/>
</dbReference>
<dbReference type="SMART" id="SM00245">
    <property type="entry name" value="TSPc"/>
    <property type="match status" value="1"/>
</dbReference>
<dbReference type="Pfam" id="PF13180">
    <property type="entry name" value="PDZ_2"/>
    <property type="match status" value="1"/>
</dbReference>
<dbReference type="InterPro" id="IPR001478">
    <property type="entry name" value="PDZ"/>
</dbReference>
<keyword evidence="6" id="KW-0732">Signal</keyword>
<dbReference type="GO" id="GO:0030288">
    <property type="term" value="C:outer membrane-bounded periplasmic space"/>
    <property type="evidence" value="ECO:0007669"/>
    <property type="project" value="TreeGrafter"/>
</dbReference>
<dbReference type="AlphaFoldDB" id="A0AAW9MUS0"/>
<feature type="signal peptide" evidence="6">
    <location>
        <begin position="1"/>
        <end position="24"/>
    </location>
</feature>
<protein>
    <submittedName>
        <fullName evidence="8">S41 family peptidase</fullName>
    </submittedName>
</protein>
<dbReference type="CDD" id="cd06782">
    <property type="entry name" value="cpPDZ_CPP-like"/>
    <property type="match status" value="1"/>
</dbReference>
<feature type="domain" description="PDZ" evidence="7">
    <location>
        <begin position="95"/>
        <end position="161"/>
    </location>
</feature>
<dbReference type="Gene3D" id="3.90.226.10">
    <property type="entry name" value="2-enoyl-CoA Hydratase, Chain A, domain 1"/>
    <property type="match status" value="1"/>
</dbReference>
<dbReference type="GO" id="GO:0008236">
    <property type="term" value="F:serine-type peptidase activity"/>
    <property type="evidence" value="ECO:0007669"/>
    <property type="project" value="UniProtKB-KW"/>
</dbReference>
<dbReference type="SMART" id="SM00228">
    <property type="entry name" value="PDZ"/>
    <property type="match status" value="1"/>
</dbReference>
<accession>A0AAW9MUS0</accession>
<dbReference type="InterPro" id="IPR036034">
    <property type="entry name" value="PDZ_sf"/>
</dbReference>